<accession>A0ACC6SGD1</accession>
<dbReference type="EMBL" id="JBBMEW010000027">
    <property type="protein sequence ID" value="MEQ2529093.1"/>
    <property type="molecule type" value="Genomic_DNA"/>
</dbReference>
<gene>
    <name evidence="1" type="ORF">WMO40_20675</name>
</gene>
<protein>
    <submittedName>
        <fullName evidence="1">Uncharacterized protein</fullName>
    </submittedName>
</protein>
<evidence type="ECO:0000313" key="2">
    <source>
        <dbReference type="Proteomes" id="UP001439875"/>
    </source>
</evidence>
<proteinExistence type="predicted"/>
<evidence type="ECO:0000313" key="1">
    <source>
        <dbReference type="EMBL" id="MEQ2529093.1"/>
    </source>
</evidence>
<keyword evidence="2" id="KW-1185">Reference proteome</keyword>
<name>A0ACC6SGD1_9BACI</name>
<sequence length="502" mass="59418">MDKQLHIVFPKDYMETVVQVLEKEGYQVTNRDYLLETFYHWATKEEQKEYTSTALIVDASNDDIPIEVKAEEYIRYLTEIRIFKPNMRLIINLPSQFKHMKQMQRNFMSLNIYDFYFEDNFSVQSLLSWIENPRNLSDLKDLVKDVIIHEKISNEKQDNNKSSNESEVSAQEDKCLQKVEEYEEKEIINKDDRTGDRASGLKKIANSFSFNVNIPKVQKTKVVEKYVTVNQESIAFISVSKGAGSTFHSLNFASYLRDRELNVGVYEYPIHLDGRTYLSDVFGFFEDHGDNEDSKQISIPHLLSERRPIFLEQIPSYQEISFYAVDYNQKPINSFSNEQLLRYLNTGKHTIKIMDCGFVPSDYFKELSFVDFLSFFHHIVVIVDCMPTMINPNIERLSFFQQLKEDDRFQTKISFLINRYDSYMPKKELKYVNLSDAHRCSSLPYDHIFKALYDKKIPYDISEDIEQELYKIYNGLLEDLQLEEELHYKKKRKRGFFNKIGK</sequence>
<dbReference type="Proteomes" id="UP001439875">
    <property type="component" value="Unassembled WGS sequence"/>
</dbReference>
<reference evidence="1" key="1">
    <citation type="submission" date="2024-03" db="EMBL/GenBank/DDBJ databases">
        <title>Human intestinal bacterial collection.</title>
        <authorList>
            <person name="Pauvert C."/>
            <person name="Hitch T.C.A."/>
            <person name="Clavel T."/>
        </authorList>
    </citation>
    <scope>NUCLEOTIDE SEQUENCE</scope>
    <source>
        <strain evidence="1">CLA-AA-H227</strain>
    </source>
</reference>
<comment type="caution">
    <text evidence="1">The sequence shown here is derived from an EMBL/GenBank/DDBJ whole genome shotgun (WGS) entry which is preliminary data.</text>
</comment>
<organism evidence="1 2">
    <name type="scientific">Robertmurraya yapensis</name>
    <name type="common">ex Hitch et al 2024</name>
    <dbReference type="NCBI Taxonomy" id="3133160"/>
    <lineage>
        <taxon>Bacteria</taxon>
        <taxon>Bacillati</taxon>
        <taxon>Bacillota</taxon>
        <taxon>Bacilli</taxon>
        <taxon>Bacillales</taxon>
        <taxon>Bacillaceae</taxon>
        <taxon>Robertmurraya</taxon>
    </lineage>
</organism>